<keyword evidence="1" id="KW-1133">Transmembrane helix</keyword>
<accession>M2SF07</accession>
<reference evidence="2 3" key="1">
    <citation type="journal article" date="2013" name="Genome Announc.">
        <title>Draft Genome Sequence of Strain JLT2015T, Belonging to the Family Sphingomonadaceae of the Alphaproteobacteria.</title>
        <authorList>
            <person name="Tang K."/>
            <person name="Liu K."/>
            <person name="Li S."/>
            <person name="Jiao N."/>
        </authorList>
    </citation>
    <scope>NUCLEOTIDE SEQUENCE [LARGE SCALE GENOMIC DNA]</scope>
    <source>
        <strain evidence="2 3">JLT2015</strain>
    </source>
</reference>
<evidence type="ECO:0000313" key="3">
    <source>
        <dbReference type="Proteomes" id="UP000011717"/>
    </source>
</evidence>
<gene>
    <name evidence="2" type="ORF">C725_0902</name>
</gene>
<feature type="transmembrane region" description="Helical" evidence="1">
    <location>
        <begin position="382"/>
        <end position="403"/>
    </location>
</feature>
<keyword evidence="1" id="KW-0812">Transmembrane</keyword>
<comment type="caution">
    <text evidence="2">The sequence shown here is derived from an EMBL/GenBank/DDBJ whole genome shotgun (WGS) entry which is preliminary data.</text>
</comment>
<dbReference type="PANTHER" id="PTHR34219">
    <property type="entry name" value="IRON-REGULATED INNER MEMBRANE PROTEIN-RELATED"/>
    <property type="match status" value="1"/>
</dbReference>
<dbReference type="Proteomes" id="UP000011717">
    <property type="component" value="Unassembled WGS sequence"/>
</dbReference>
<evidence type="ECO:0008006" key="4">
    <source>
        <dbReference type="Google" id="ProtNLM"/>
    </source>
</evidence>
<dbReference type="Pfam" id="PF03929">
    <property type="entry name" value="PepSY_TM"/>
    <property type="match status" value="1"/>
</dbReference>
<feature type="transmembrane region" description="Helical" evidence="1">
    <location>
        <begin position="21"/>
        <end position="45"/>
    </location>
</feature>
<feature type="transmembrane region" description="Helical" evidence="1">
    <location>
        <begin position="207"/>
        <end position="228"/>
    </location>
</feature>
<evidence type="ECO:0000256" key="1">
    <source>
        <dbReference type="SAM" id="Phobius"/>
    </source>
</evidence>
<dbReference type="EMBL" id="AMRV01000002">
    <property type="protein sequence ID" value="EMD83930.1"/>
    <property type="molecule type" value="Genomic_DNA"/>
</dbReference>
<sequence length="469" mass="51122">MSNAPGHSARQERWYRTIWRWHFYAGLFTVPFILWLSLTGGLYLFRPQIEALLDQPYTELVRETEALPPARLAAAAVSAVPGSVLHRYILPQQSGDARQIVVGTGASETRVYIHPKTAAVLKTIGEEDRLMRIVFRLHGELMAGRWGSMLVELAASWAILMILTGLFLWWPRTERKNGKNGRGGRLAGVFYPRLGGGRRRVWRDLHAVTGLWVSLFALILIFSGLPWAKNWGDYLREVRALTGTAAAQQDWSAGSAADAHARAALDENVRLHMAGHEGHGGVQESANAPAASLPALNRVVLSAKALSMPGPVELSPPTSFAGIWTVRGISANRPQRATAEIDGRTGAVIGREGFEDRHWIDRVVGYGIAAHEGALFGIANQLLALAVLLGLVTLSLSSLVLWWRRRPAGRLGAPPPQGALGRSWPLAAAIVLLALIVPLFGISLALVILAEKVWLARVPRFAAYLGLRG</sequence>
<keyword evidence="3" id="KW-1185">Reference proteome</keyword>
<dbReference type="OrthoDB" id="9791166at2"/>
<proteinExistence type="predicted"/>
<dbReference type="PANTHER" id="PTHR34219:SF1">
    <property type="entry name" value="PEPSY DOMAIN-CONTAINING PROTEIN"/>
    <property type="match status" value="1"/>
</dbReference>
<keyword evidence="1" id="KW-0472">Membrane</keyword>
<dbReference type="PATRIC" id="fig|1234595.3.peg.902"/>
<feature type="transmembrane region" description="Helical" evidence="1">
    <location>
        <begin position="146"/>
        <end position="170"/>
    </location>
</feature>
<evidence type="ECO:0000313" key="2">
    <source>
        <dbReference type="EMBL" id="EMD83930.1"/>
    </source>
</evidence>
<organism evidence="2 3">
    <name type="scientific">Pacificimonas flava</name>
    <dbReference type="NCBI Taxonomy" id="1234595"/>
    <lineage>
        <taxon>Bacteria</taxon>
        <taxon>Pseudomonadati</taxon>
        <taxon>Pseudomonadota</taxon>
        <taxon>Alphaproteobacteria</taxon>
        <taxon>Sphingomonadales</taxon>
        <taxon>Sphingosinicellaceae</taxon>
        <taxon>Pacificimonas</taxon>
    </lineage>
</organism>
<dbReference type="RefSeq" id="WP_008600427.1">
    <property type="nucleotide sequence ID" value="NZ_AMRV01000002.1"/>
</dbReference>
<protein>
    <recommendedName>
        <fullName evidence="4">PepSY domain-containing protein</fullName>
    </recommendedName>
</protein>
<dbReference type="InterPro" id="IPR005625">
    <property type="entry name" value="PepSY-ass_TM"/>
</dbReference>
<name>M2SF07_9SPHN</name>
<feature type="transmembrane region" description="Helical" evidence="1">
    <location>
        <begin position="424"/>
        <end position="450"/>
    </location>
</feature>
<dbReference type="AlphaFoldDB" id="M2SF07"/>